<dbReference type="Proteomes" id="UP001054837">
    <property type="component" value="Unassembled WGS sequence"/>
</dbReference>
<feature type="transmembrane region" description="Helical" evidence="8">
    <location>
        <begin position="404"/>
        <end position="424"/>
    </location>
</feature>
<evidence type="ECO:0000313" key="11">
    <source>
        <dbReference type="Proteomes" id="UP001054837"/>
    </source>
</evidence>
<keyword evidence="11" id="KW-1185">Reference proteome</keyword>
<comment type="subcellular location">
    <subcellularLocation>
        <location evidence="1">Cell membrane</location>
        <topology evidence="1">Multi-pass membrane protein</topology>
    </subcellularLocation>
</comment>
<feature type="domain" description="Major facilitator superfamily (MFS) profile" evidence="9">
    <location>
        <begin position="27"/>
        <end position="459"/>
    </location>
</feature>
<dbReference type="PANTHER" id="PTHR48021">
    <property type="match status" value="1"/>
</dbReference>
<evidence type="ECO:0000256" key="7">
    <source>
        <dbReference type="ARBA" id="ARBA00024348"/>
    </source>
</evidence>
<keyword evidence="5 8" id="KW-0472">Membrane</keyword>
<dbReference type="PRINTS" id="PR00171">
    <property type="entry name" value="SUGRTRNSPORT"/>
</dbReference>
<name>A0AAV4UTE9_9ARAC</name>
<evidence type="ECO:0000313" key="10">
    <source>
        <dbReference type="EMBL" id="GIY61044.1"/>
    </source>
</evidence>
<protein>
    <submittedName>
        <fullName evidence="10">Facilitated trehalose transporter Tret1</fullName>
    </submittedName>
</protein>
<dbReference type="PANTHER" id="PTHR48021:SF1">
    <property type="entry name" value="GH07001P-RELATED"/>
    <property type="match status" value="1"/>
</dbReference>
<feature type="transmembrane region" description="Helical" evidence="8">
    <location>
        <begin position="436"/>
        <end position="455"/>
    </location>
</feature>
<dbReference type="Pfam" id="PF00083">
    <property type="entry name" value="Sugar_tr"/>
    <property type="match status" value="1"/>
</dbReference>
<evidence type="ECO:0000259" key="9">
    <source>
        <dbReference type="PROSITE" id="PS50850"/>
    </source>
</evidence>
<dbReference type="InterPro" id="IPR005828">
    <property type="entry name" value="MFS_sugar_transport-like"/>
</dbReference>
<feature type="transmembrane region" description="Helical" evidence="8">
    <location>
        <begin position="304"/>
        <end position="323"/>
    </location>
</feature>
<evidence type="ECO:0000256" key="4">
    <source>
        <dbReference type="ARBA" id="ARBA00022989"/>
    </source>
</evidence>
<dbReference type="GO" id="GO:0005886">
    <property type="term" value="C:plasma membrane"/>
    <property type="evidence" value="ECO:0007669"/>
    <property type="project" value="UniProtKB-SubCell"/>
</dbReference>
<feature type="transmembrane region" description="Helical" evidence="8">
    <location>
        <begin position="332"/>
        <end position="353"/>
    </location>
</feature>
<comment type="caution">
    <text evidence="10">The sequence shown here is derived from an EMBL/GenBank/DDBJ whole genome shotgun (WGS) entry which is preliminary data.</text>
</comment>
<dbReference type="FunFam" id="1.20.1250.20:FF:000055">
    <property type="entry name" value="Facilitated trehalose transporter Tret1-2 homolog"/>
    <property type="match status" value="1"/>
</dbReference>
<proteinExistence type="inferred from homology"/>
<dbReference type="Gene3D" id="1.20.1250.20">
    <property type="entry name" value="MFS general substrate transporter like domains"/>
    <property type="match status" value="1"/>
</dbReference>
<dbReference type="AlphaFoldDB" id="A0AAV4UTE9"/>
<feature type="transmembrane region" description="Helical" evidence="8">
    <location>
        <begin position="28"/>
        <end position="48"/>
    </location>
</feature>
<evidence type="ECO:0000256" key="1">
    <source>
        <dbReference type="ARBA" id="ARBA00004651"/>
    </source>
</evidence>
<dbReference type="InterPro" id="IPR020846">
    <property type="entry name" value="MFS_dom"/>
</dbReference>
<evidence type="ECO:0000256" key="2">
    <source>
        <dbReference type="ARBA" id="ARBA00022475"/>
    </source>
</evidence>
<feature type="transmembrane region" description="Helical" evidence="8">
    <location>
        <begin position="158"/>
        <end position="177"/>
    </location>
</feature>
<evidence type="ECO:0000256" key="5">
    <source>
        <dbReference type="ARBA" id="ARBA00023136"/>
    </source>
</evidence>
<keyword evidence="2" id="KW-1003">Cell membrane</keyword>
<dbReference type="EMBL" id="BPLQ01011912">
    <property type="protein sequence ID" value="GIY61044.1"/>
    <property type="molecule type" value="Genomic_DNA"/>
</dbReference>
<evidence type="ECO:0000256" key="8">
    <source>
        <dbReference type="SAM" id="Phobius"/>
    </source>
</evidence>
<evidence type="ECO:0000256" key="6">
    <source>
        <dbReference type="ARBA" id="ARBA00023180"/>
    </source>
</evidence>
<keyword evidence="3 8" id="KW-0812">Transmembrane</keyword>
<keyword evidence="4 8" id="KW-1133">Transmembrane helix</keyword>
<sequence>MQPLDIKTIADENVDVIPVVPFTNLKNTHFATVSALLYIIVMGMVYSYSAPATIDMQLPGSRFRGITPDEITWIASLPQISSIVGNTLSGYFTQKLGRKATLMFVSTIYTLGWLAIAYAPSILVIYLGRIISGLCAGVCAVAVPTYIVEIAPTEIRGFLTSGFQVAFSVGVFLIIGLGTLLRWSWLAIAGAVLTTSAVCLMVIMPESPAWLVQESRLGEAMNGLKFLKGKNADLKKELQDISNNHILSKSDKFSFREFLNPTFYKPLGFAVLLMVFQQTSGVNSIMSYTVDIFGSIGSSVDPHIASAVVAAVQIAGTIVSSILMDKSGRKRLYVISAIGMSVSVFVLGLYSYIVKHSEHPINLHYYGWIPLVSLIVYIFSFSLGVGPIPFVMTPEMAPIRFRSMIVATATLLCSISGFVVTKTFEDGRNLVDLYGLFWLYSGSALISALFGCFFLPETKGLSFLEINLNFSGSKN</sequence>
<dbReference type="InterPro" id="IPR005829">
    <property type="entry name" value="Sugar_transporter_CS"/>
</dbReference>
<dbReference type="PROSITE" id="PS00217">
    <property type="entry name" value="SUGAR_TRANSPORT_2"/>
    <property type="match status" value="1"/>
</dbReference>
<organism evidence="10 11">
    <name type="scientific">Caerostris darwini</name>
    <dbReference type="NCBI Taxonomy" id="1538125"/>
    <lineage>
        <taxon>Eukaryota</taxon>
        <taxon>Metazoa</taxon>
        <taxon>Ecdysozoa</taxon>
        <taxon>Arthropoda</taxon>
        <taxon>Chelicerata</taxon>
        <taxon>Arachnida</taxon>
        <taxon>Araneae</taxon>
        <taxon>Araneomorphae</taxon>
        <taxon>Entelegynae</taxon>
        <taxon>Araneoidea</taxon>
        <taxon>Araneidae</taxon>
        <taxon>Caerostris</taxon>
    </lineage>
</organism>
<dbReference type="InterPro" id="IPR050549">
    <property type="entry name" value="MFS_Trehalose_Transporter"/>
</dbReference>
<dbReference type="SUPFAM" id="SSF103473">
    <property type="entry name" value="MFS general substrate transporter"/>
    <property type="match status" value="1"/>
</dbReference>
<keyword evidence="6" id="KW-0325">Glycoprotein</keyword>
<evidence type="ECO:0000256" key="3">
    <source>
        <dbReference type="ARBA" id="ARBA00022692"/>
    </source>
</evidence>
<feature type="transmembrane region" description="Helical" evidence="8">
    <location>
        <begin position="365"/>
        <end position="392"/>
    </location>
</feature>
<feature type="transmembrane region" description="Helical" evidence="8">
    <location>
        <begin position="125"/>
        <end position="146"/>
    </location>
</feature>
<gene>
    <name evidence="10" type="primary">Tret1</name>
    <name evidence="10" type="ORF">CDAR_311411</name>
</gene>
<feature type="transmembrane region" description="Helical" evidence="8">
    <location>
        <begin position="100"/>
        <end position="119"/>
    </location>
</feature>
<feature type="transmembrane region" description="Helical" evidence="8">
    <location>
        <begin position="183"/>
        <end position="203"/>
    </location>
</feature>
<accession>A0AAV4UTE9</accession>
<dbReference type="InterPro" id="IPR003663">
    <property type="entry name" value="Sugar/inositol_transpt"/>
</dbReference>
<dbReference type="GO" id="GO:0022857">
    <property type="term" value="F:transmembrane transporter activity"/>
    <property type="evidence" value="ECO:0007669"/>
    <property type="project" value="InterPro"/>
</dbReference>
<dbReference type="PROSITE" id="PS50850">
    <property type="entry name" value="MFS"/>
    <property type="match status" value="1"/>
</dbReference>
<reference evidence="10 11" key="1">
    <citation type="submission" date="2021-06" db="EMBL/GenBank/DDBJ databases">
        <title>Caerostris darwini draft genome.</title>
        <authorList>
            <person name="Kono N."/>
            <person name="Arakawa K."/>
        </authorList>
    </citation>
    <scope>NUCLEOTIDE SEQUENCE [LARGE SCALE GENOMIC DNA]</scope>
</reference>
<comment type="similarity">
    <text evidence="7">Belongs to the major facilitator superfamily. Sugar transporter (TC 2.A.1.1) family. Trehalose transporter subfamily.</text>
</comment>
<dbReference type="InterPro" id="IPR036259">
    <property type="entry name" value="MFS_trans_sf"/>
</dbReference>